<organism evidence="1 2">
    <name type="scientific">Lujinxingia sediminis</name>
    <dbReference type="NCBI Taxonomy" id="2480984"/>
    <lineage>
        <taxon>Bacteria</taxon>
        <taxon>Deltaproteobacteria</taxon>
        <taxon>Bradymonadales</taxon>
        <taxon>Lujinxingiaceae</taxon>
        <taxon>Lujinxingia</taxon>
    </lineage>
</organism>
<keyword evidence="2" id="KW-1185">Reference proteome</keyword>
<proteinExistence type="predicted"/>
<evidence type="ECO:0000313" key="1">
    <source>
        <dbReference type="EMBL" id="RVU44080.1"/>
    </source>
</evidence>
<dbReference type="Pfam" id="PF03692">
    <property type="entry name" value="CxxCxxCC"/>
    <property type="match status" value="1"/>
</dbReference>
<dbReference type="EMBL" id="SADD01000005">
    <property type="protein sequence ID" value="RVU44080.1"/>
    <property type="molecule type" value="Genomic_DNA"/>
</dbReference>
<dbReference type="PANTHER" id="PTHR35866">
    <property type="entry name" value="PUTATIVE-RELATED"/>
    <property type="match status" value="1"/>
</dbReference>
<gene>
    <name evidence="1" type="ORF">EA187_11030</name>
</gene>
<sequence length="156" mass="16970">MPGAIFNAAISPGPQRALAMTSRRFECTRCQQCCARPGQVEFSVPEVFLAASFLGVPPDELTEAYMQPRGAHWVIAVDDVSPCPFLGKTGCEIHPVKPSQCRTYPFWPELLEEPGAWQAEAAWCEGIGRGPVYDDDAIAAILDGESDTLENDVDPT</sequence>
<name>A0ABY0CSZ8_9DELT</name>
<dbReference type="PANTHER" id="PTHR35866:SF1">
    <property type="entry name" value="YKGJ FAMILY CYSTEINE CLUSTER PROTEIN"/>
    <property type="match status" value="1"/>
</dbReference>
<protein>
    <submittedName>
        <fullName evidence="1">YkgJ family cysteine cluster protein</fullName>
    </submittedName>
</protein>
<dbReference type="Proteomes" id="UP000282926">
    <property type="component" value="Unassembled WGS sequence"/>
</dbReference>
<accession>A0ABY0CSZ8</accession>
<evidence type="ECO:0000313" key="2">
    <source>
        <dbReference type="Proteomes" id="UP000282926"/>
    </source>
</evidence>
<reference evidence="1 2" key="1">
    <citation type="submission" date="2019-01" db="EMBL/GenBank/DDBJ databases">
        <title>Lujinxingia litoralis gen. nov., sp. nov. and Lujinxingia sediminis gen. nov., sp. nov., new members in the order Bradymonadales, isolated from coastal sediment.</title>
        <authorList>
            <person name="Li C.-M."/>
        </authorList>
    </citation>
    <scope>NUCLEOTIDE SEQUENCE [LARGE SCALE GENOMIC DNA]</scope>
    <source>
        <strain evidence="1 2">SEH01</strain>
    </source>
</reference>
<comment type="caution">
    <text evidence="1">The sequence shown here is derived from an EMBL/GenBank/DDBJ whole genome shotgun (WGS) entry which is preliminary data.</text>
</comment>
<dbReference type="InterPro" id="IPR005358">
    <property type="entry name" value="Puta_zinc/iron-chelating_dom"/>
</dbReference>